<dbReference type="PANTHER" id="PTHR32046">
    <property type="entry name" value="G DOMAIN-CONTAINING PROTEIN"/>
    <property type="match status" value="1"/>
</dbReference>
<protein>
    <submittedName>
        <fullName evidence="1">Uncharacterized protein</fullName>
    </submittedName>
</protein>
<comment type="caution">
    <text evidence="1">The sequence shown here is derived from an EMBL/GenBank/DDBJ whole genome shotgun (WGS) entry which is preliminary data.</text>
</comment>
<evidence type="ECO:0000313" key="1">
    <source>
        <dbReference type="EMBL" id="MPC33801.1"/>
    </source>
</evidence>
<name>A0A5B7EHF8_PORTR</name>
<organism evidence="1 2">
    <name type="scientific">Portunus trituberculatus</name>
    <name type="common">Swimming crab</name>
    <name type="synonym">Neptunus trituberculatus</name>
    <dbReference type="NCBI Taxonomy" id="210409"/>
    <lineage>
        <taxon>Eukaryota</taxon>
        <taxon>Metazoa</taxon>
        <taxon>Ecdysozoa</taxon>
        <taxon>Arthropoda</taxon>
        <taxon>Crustacea</taxon>
        <taxon>Multicrustacea</taxon>
        <taxon>Malacostraca</taxon>
        <taxon>Eumalacostraca</taxon>
        <taxon>Eucarida</taxon>
        <taxon>Decapoda</taxon>
        <taxon>Pleocyemata</taxon>
        <taxon>Brachyura</taxon>
        <taxon>Eubrachyura</taxon>
        <taxon>Portunoidea</taxon>
        <taxon>Portunidae</taxon>
        <taxon>Portuninae</taxon>
        <taxon>Portunus</taxon>
    </lineage>
</organism>
<accession>A0A5B7EHF8</accession>
<dbReference type="OrthoDB" id="2386367at2759"/>
<reference evidence="1 2" key="1">
    <citation type="submission" date="2019-05" db="EMBL/GenBank/DDBJ databases">
        <title>Another draft genome of Portunus trituberculatus and its Hox gene families provides insights of decapod evolution.</title>
        <authorList>
            <person name="Jeong J.-H."/>
            <person name="Song I."/>
            <person name="Kim S."/>
            <person name="Choi T."/>
            <person name="Kim D."/>
            <person name="Ryu S."/>
            <person name="Kim W."/>
        </authorList>
    </citation>
    <scope>NUCLEOTIDE SEQUENCE [LARGE SCALE GENOMIC DNA]</scope>
    <source>
        <tissue evidence="1">Muscle</tissue>
    </source>
</reference>
<dbReference type="PANTHER" id="PTHR32046:SF14">
    <property type="match status" value="1"/>
</dbReference>
<dbReference type="InterPro" id="IPR027417">
    <property type="entry name" value="P-loop_NTPase"/>
</dbReference>
<proteinExistence type="predicted"/>
<dbReference type="EMBL" id="VSRR010002907">
    <property type="protein sequence ID" value="MPC33801.1"/>
    <property type="molecule type" value="Genomic_DNA"/>
</dbReference>
<sequence>MEASEVNRFLEGRITFAREEGGLKIYHILPWQEREDRERGFRAFSIGEPSEQPSRCVLLLGETGAGKTTFINAAINHLLGVRVEDPFRLQLKEETGDDRMETESQTDLITAYTVYYREGMKHRYNFVLIDTPGLADTRGQQQQSDTRNRLEAFLTSDFGVDDLHCVGLVAKGNTNRDFDSQKTLLKEIISLLGDTVPEITHVFATFAVDKPIVDVVMKNAGVSFKSIFEFDNGVLFCLQTLHTMVPLRWNVMSTQYETFIDALINAPAVSVNILRERKLFDTCKKNLKEKIEKLATSIAAMEIDKRIYIKYELQEAKNEGWLQEETIEKKISVDLEDGMHAHNCHTCQQTCIFPCYNSSGSGILAGLAGGAGGTAAGAVIGNLTTNVITAAAARAASARGLAASVGNMAVRTLGGAITASEVGAVGAAGTSASLAIGGVLGIAVGLFTEAMFSKMTSSCGVAAVDNVCSKDGCTHPLPQHVKEERIIVRESEVNKKIDKDMKELYDVATSKKLDANAKIINGRQKILAYRRSISHITVELMYHAKRLEELTSQHSDYIEDVTSQLIGEVRLGEPNIIPCAVKHINILKKAMQKLTEYPANHVLGKHELVEEMLVSMYRDH</sequence>
<evidence type="ECO:0000313" key="2">
    <source>
        <dbReference type="Proteomes" id="UP000324222"/>
    </source>
</evidence>
<dbReference type="Proteomes" id="UP000324222">
    <property type="component" value="Unassembled WGS sequence"/>
</dbReference>
<gene>
    <name evidence="1" type="ORF">E2C01_027165</name>
</gene>
<dbReference type="Gene3D" id="3.40.50.300">
    <property type="entry name" value="P-loop containing nucleotide triphosphate hydrolases"/>
    <property type="match status" value="1"/>
</dbReference>
<dbReference type="InterPro" id="IPR025662">
    <property type="entry name" value="Sigma_54_int_dom_ATP-bd_1"/>
</dbReference>
<dbReference type="AlphaFoldDB" id="A0A5B7EHF8"/>
<dbReference type="SUPFAM" id="SSF52540">
    <property type="entry name" value="P-loop containing nucleoside triphosphate hydrolases"/>
    <property type="match status" value="1"/>
</dbReference>
<keyword evidence="2" id="KW-1185">Reference proteome</keyword>
<dbReference type="CDD" id="cd00882">
    <property type="entry name" value="Ras_like_GTPase"/>
    <property type="match status" value="1"/>
</dbReference>
<dbReference type="PROSITE" id="PS00675">
    <property type="entry name" value="SIGMA54_INTERACT_1"/>
    <property type="match status" value="1"/>
</dbReference>